<dbReference type="Proteomes" id="UP000814033">
    <property type="component" value="Unassembled WGS sequence"/>
</dbReference>
<evidence type="ECO:0000313" key="1">
    <source>
        <dbReference type="EMBL" id="KAI0045845.1"/>
    </source>
</evidence>
<reference evidence="1" key="2">
    <citation type="journal article" date="2022" name="New Phytol.">
        <title>Evolutionary transition to the ectomycorrhizal habit in the genomes of a hyperdiverse lineage of mushroom-forming fungi.</title>
        <authorList>
            <person name="Looney B."/>
            <person name="Miyauchi S."/>
            <person name="Morin E."/>
            <person name="Drula E."/>
            <person name="Courty P.E."/>
            <person name="Kohler A."/>
            <person name="Kuo A."/>
            <person name="LaButti K."/>
            <person name="Pangilinan J."/>
            <person name="Lipzen A."/>
            <person name="Riley R."/>
            <person name="Andreopoulos W."/>
            <person name="He G."/>
            <person name="Johnson J."/>
            <person name="Nolan M."/>
            <person name="Tritt A."/>
            <person name="Barry K.W."/>
            <person name="Grigoriev I.V."/>
            <person name="Nagy L.G."/>
            <person name="Hibbett D."/>
            <person name="Henrissat B."/>
            <person name="Matheny P.B."/>
            <person name="Labbe J."/>
            <person name="Martin F.M."/>
        </authorList>
    </citation>
    <scope>NUCLEOTIDE SEQUENCE</scope>
    <source>
        <strain evidence="1">FP105234-sp</strain>
    </source>
</reference>
<keyword evidence="2" id="KW-1185">Reference proteome</keyword>
<evidence type="ECO:0000313" key="2">
    <source>
        <dbReference type="Proteomes" id="UP000814033"/>
    </source>
</evidence>
<sequence>MNVHPHHHLRARQSLQHHPPRRRRRRPLHRHHVLGCRRRVHDARARRRRAARRGVGGAGGVPVLALDARMAQAEPRPVPRVRAACAKTKGAGWVCRLIDLGGMAGRRRLQTIWAPSISDERPPREEPESQGRRAHRDCISIADLARLRA</sequence>
<name>A0ACB8RP82_9AGAM</name>
<reference evidence="1" key="1">
    <citation type="submission" date="2021-02" db="EMBL/GenBank/DDBJ databases">
        <authorList>
            <consortium name="DOE Joint Genome Institute"/>
            <person name="Ahrendt S."/>
            <person name="Looney B.P."/>
            <person name="Miyauchi S."/>
            <person name="Morin E."/>
            <person name="Drula E."/>
            <person name="Courty P.E."/>
            <person name="Chicoki N."/>
            <person name="Fauchery L."/>
            <person name="Kohler A."/>
            <person name="Kuo A."/>
            <person name="Labutti K."/>
            <person name="Pangilinan J."/>
            <person name="Lipzen A."/>
            <person name="Riley R."/>
            <person name="Andreopoulos W."/>
            <person name="He G."/>
            <person name="Johnson J."/>
            <person name="Barry K.W."/>
            <person name="Grigoriev I.V."/>
            <person name="Nagy L."/>
            <person name="Hibbett D."/>
            <person name="Henrissat B."/>
            <person name="Matheny P.B."/>
            <person name="Labbe J."/>
            <person name="Martin F."/>
        </authorList>
    </citation>
    <scope>NUCLEOTIDE SEQUENCE</scope>
    <source>
        <strain evidence="1">FP105234-sp</strain>
    </source>
</reference>
<accession>A0ACB8RP82</accession>
<proteinExistence type="predicted"/>
<dbReference type="EMBL" id="MU275940">
    <property type="protein sequence ID" value="KAI0045845.1"/>
    <property type="molecule type" value="Genomic_DNA"/>
</dbReference>
<protein>
    <submittedName>
        <fullName evidence="1">Uncharacterized protein</fullName>
    </submittedName>
</protein>
<gene>
    <name evidence="1" type="ORF">FA95DRAFT_82803</name>
</gene>
<organism evidence="1 2">
    <name type="scientific">Auriscalpium vulgare</name>
    <dbReference type="NCBI Taxonomy" id="40419"/>
    <lineage>
        <taxon>Eukaryota</taxon>
        <taxon>Fungi</taxon>
        <taxon>Dikarya</taxon>
        <taxon>Basidiomycota</taxon>
        <taxon>Agaricomycotina</taxon>
        <taxon>Agaricomycetes</taxon>
        <taxon>Russulales</taxon>
        <taxon>Auriscalpiaceae</taxon>
        <taxon>Auriscalpium</taxon>
    </lineage>
</organism>
<comment type="caution">
    <text evidence="1">The sequence shown here is derived from an EMBL/GenBank/DDBJ whole genome shotgun (WGS) entry which is preliminary data.</text>
</comment>